<keyword evidence="3" id="KW-1185">Reference proteome</keyword>
<reference evidence="2 3" key="1">
    <citation type="journal article" date="2021" name="BMC Genomics">
        <title>Datura genome reveals duplications of psychoactive alkaloid biosynthetic genes and high mutation rate following tissue culture.</title>
        <authorList>
            <person name="Rajewski A."/>
            <person name="Carter-House D."/>
            <person name="Stajich J."/>
            <person name="Litt A."/>
        </authorList>
    </citation>
    <scope>NUCLEOTIDE SEQUENCE [LARGE SCALE GENOMIC DNA]</scope>
    <source>
        <strain evidence="2">AR-01</strain>
    </source>
</reference>
<feature type="compositionally biased region" description="Basic and acidic residues" evidence="1">
    <location>
        <begin position="85"/>
        <end position="99"/>
    </location>
</feature>
<feature type="compositionally biased region" description="Basic and acidic residues" evidence="1">
    <location>
        <begin position="55"/>
        <end position="77"/>
    </location>
</feature>
<accession>A0ABS8Y0V1</accession>
<evidence type="ECO:0000256" key="1">
    <source>
        <dbReference type="SAM" id="MobiDB-lite"/>
    </source>
</evidence>
<protein>
    <submittedName>
        <fullName evidence="2">Uncharacterized protein</fullName>
    </submittedName>
</protein>
<sequence length="99" mass="11177">MADPKEYNFREFIAELDAQEQKFFKKIWKKQSVGEPDSSLSNPPPPPPVASIKTGEVKINEKSDRKVTESEVVKEGSSEVPSNGKSRESKTRKINVEKK</sequence>
<comment type="caution">
    <text evidence="2">The sequence shown here is derived from an EMBL/GenBank/DDBJ whole genome shotgun (WGS) entry which is preliminary data.</text>
</comment>
<evidence type="ECO:0000313" key="3">
    <source>
        <dbReference type="Proteomes" id="UP000823775"/>
    </source>
</evidence>
<organism evidence="2 3">
    <name type="scientific">Datura stramonium</name>
    <name type="common">Jimsonweed</name>
    <name type="synonym">Common thornapple</name>
    <dbReference type="NCBI Taxonomy" id="4076"/>
    <lineage>
        <taxon>Eukaryota</taxon>
        <taxon>Viridiplantae</taxon>
        <taxon>Streptophyta</taxon>
        <taxon>Embryophyta</taxon>
        <taxon>Tracheophyta</taxon>
        <taxon>Spermatophyta</taxon>
        <taxon>Magnoliopsida</taxon>
        <taxon>eudicotyledons</taxon>
        <taxon>Gunneridae</taxon>
        <taxon>Pentapetalae</taxon>
        <taxon>asterids</taxon>
        <taxon>lamiids</taxon>
        <taxon>Solanales</taxon>
        <taxon>Solanaceae</taxon>
        <taxon>Solanoideae</taxon>
        <taxon>Datureae</taxon>
        <taxon>Datura</taxon>
    </lineage>
</organism>
<dbReference type="EMBL" id="JACEIK010016967">
    <property type="protein sequence ID" value="MCE5165753.1"/>
    <property type="molecule type" value="Genomic_DNA"/>
</dbReference>
<proteinExistence type="predicted"/>
<name>A0ABS8Y0V1_DATST</name>
<dbReference type="Proteomes" id="UP000823775">
    <property type="component" value="Unassembled WGS sequence"/>
</dbReference>
<gene>
    <name evidence="2" type="ORF">HAX54_012044</name>
</gene>
<evidence type="ECO:0000313" key="2">
    <source>
        <dbReference type="EMBL" id="MCE5165753.1"/>
    </source>
</evidence>
<feature type="region of interest" description="Disordered" evidence="1">
    <location>
        <begin position="32"/>
        <end position="99"/>
    </location>
</feature>